<dbReference type="AlphaFoldDB" id="A0AAV9FFK4"/>
<accession>A0AAV9FFK4</accession>
<protein>
    <submittedName>
        <fullName evidence="1">Uncharacterized protein</fullName>
    </submittedName>
</protein>
<evidence type="ECO:0000313" key="1">
    <source>
        <dbReference type="EMBL" id="KAK1324491.1"/>
    </source>
</evidence>
<sequence length="107" mass="12391">MGLMAAEKISFKRKYLVFFTLVHYLKYMEVYPPRWILDSRSHKTLGSKDMVSNTISMALLFSTGVPQGRLCLTSFSEMKNGIDRIDGLLNTMLCGMKFLKLKLEEWE</sequence>
<reference evidence="1" key="2">
    <citation type="submission" date="2023-06" db="EMBL/GenBank/DDBJ databases">
        <authorList>
            <person name="Ma L."/>
            <person name="Liu K.-W."/>
            <person name="Li Z."/>
            <person name="Hsiao Y.-Y."/>
            <person name="Qi Y."/>
            <person name="Fu T."/>
            <person name="Tang G."/>
            <person name="Zhang D."/>
            <person name="Sun W.-H."/>
            <person name="Liu D.-K."/>
            <person name="Li Y."/>
            <person name="Chen G.-Z."/>
            <person name="Liu X.-D."/>
            <person name="Liao X.-Y."/>
            <person name="Jiang Y.-T."/>
            <person name="Yu X."/>
            <person name="Hao Y."/>
            <person name="Huang J."/>
            <person name="Zhao X.-W."/>
            <person name="Ke S."/>
            <person name="Chen Y.-Y."/>
            <person name="Wu W.-L."/>
            <person name="Hsu J.-L."/>
            <person name="Lin Y.-F."/>
            <person name="Huang M.-D."/>
            <person name="Li C.-Y."/>
            <person name="Huang L."/>
            <person name="Wang Z.-W."/>
            <person name="Zhao X."/>
            <person name="Zhong W.-Y."/>
            <person name="Peng D.-H."/>
            <person name="Ahmad S."/>
            <person name="Lan S."/>
            <person name="Zhang J.-S."/>
            <person name="Tsai W.-C."/>
            <person name="Van De Peer Y."/>
            <person name="Liu Z.-J."/>
        </authorList>
    </citation>
    <scope>NUCLEOTIDE SEQUENCE</scope>
    <source>
        <strain evidence="1">CP</strain>
        <tissue evidence="1">Leaves</tissue>
    </source>
</reference>
<comment type="caution">
    <text evidence="1">The sequence shown here is derived from an EMBL/GenBank/DDBJ whole genome shotgun (WGS) entry which is preliminary data.</text>
</comment>
<evidence type="ECO:0000313" key="2">
    <source>
        <dbReference type="Proteomes" id="UP001180020"/>
    </source>
</evidence>
<gene>
    <name evidence="1" type="ORF">QJS10_CPA01g01913</name>
</gene>
<organism evidence="1 2">
    <name type="scientific">Acorus calamus</name>
    <name type="common">Sweet flag</name>
    <dbReference type="NCBI Taxonomy" id="4465"/>
    <lineage>
        <taxon>Eukaryota</taxon>
        <taxon>Viridiplantae</taxon>
        <taxon>Streptophyta</taxon>
        <taxon>Embryophyta</taxon>
        <taxon>Tracheophyta</taxon>
        <taxon>Spermatophyta</taxon>
        <taxon>Magnoliopsida</taxon>
        <taxon>Liliopsida</taxon>
        <taxon>Acoraceae</taxon>
        <taxon>Acorus</taxon>
    </lineage>
</organism>
<proteinExistence type="predicted"/>
<dbReference type="EMBL" id="JAUJYO010000001">
    <property type="protein sequence ID" value="KAK1324491.1"/>
    <property type="molecule type" value="Genomic_DNA"/>
</dbReference>
<dbReference type="Proteomes" id="UP001180020">
    <property type="component" value="Unassembled WGS sequence"/>
</dbReference>
<keyword evidence="2" id="KW-1185">Reference proteome</keyword>
<name>A0AAV9FFK4_ACOCL</name>
<reference evidence="1" key="1">
    <citation type="journal article" date="2023" name="Nat. Commun.">
        <title>Diploid and tetraploid genomes of Acorus and the evolution of monocots.</title>
        <authorList>
            <person name="Ma L."/>
            <person name="Liu K.W."/>
            <person name="Li Z."/>
            <person name="Hsiao Y.Y."/>
            <person name="Qi Y."/>
            <person name="Fu T."/>
            <person name="Tang G.D."/>
            <person name="Zhang D."/>
            <person name="Sun W.H."/>
            <person name="Liu D.K."/>
            <person name="Li Y."/>
            <person name="Chen G.Z."/>
            <person name="Liu X.D."/>
            <person name="Liao X.Y."/>
            <person name="Jiang Y.T."/>
            <person name="Yu X."/>
            <person name="Hao Y."/>
            <person name="Huang J."/>
            <person name="Zhao X.W."/>
            <person name="Ke S."/>
            <person name="Chen Y.Y."/>
            <person name="Wu W.L."/>
            <person name="Hsu J.L."/>
            <person name="Lin Y.F."/>
            <person name="Huang M.D."/>
            <person name="Li C.Y."/>
            <person name="Huang L."/>
            <person name="Wang Z.W."/>
            <person name="Zhao X."/>
            <person name="Zhong W.Y."/>
            <person name="Peng D.H."/>
            <person name="Ahmad S."/>
            <person name="Lan S."/>
            <person name="Zhang J.S."/>
            <person name="Tsai W.C."/>
            <person name="Van de Peer Y."/>
            <person name="Liu Z.J."/>
        </authorList>
    </citation>
    <scope>NUCLEOTIDE SEQUENCE</scope>
    <source>
        <strain evidence="1">CP</strain>
    </source>
</reference>